<evidence type="ECO:0000259" key="12">
    <source>
        <dbReference type="Pfam" id="PF12019"/>
    </source>
</evidence>
<evidence type="ECO:0000313" key="13">
    <source>
        <dbReference type="EMBL" id="MCW7554231.1"/>
    </source>
</evidence>
<dbReference type="NCBIfam" id="TIGR02532">
    <property type="entry name" value="IV_pilin_GFxxxE"/>
    <property type="match status" value="1"/>
</dbReference>
<dbReference type="EMBL" id="JAPFCC010000001">
    <property type="protein sequence ID" value="MCW7554231.1"/>
    <property type="molecule type" value="Genomic_DNA"/>
</dbReference>
<evidence type="ECO:0000256" key="5">
    <source>
        <dbReference type="ARBA" id="ARBA00022519"/>
    </source>
</evidence>
<dbReference type="InterPro" id="IPR045584">
    <property type="entry name" value="Pilin-like"/>
</dbReference>
<keyword evidence="7 11" id="KW-1133">Transmembrane helix</keyword>
<evidence type="ECO:0000313" key="14">
    <source>
        <dbReference type="Proteomes" id="UP001209854"/>
    </source>
</evidence>
<dbReference type="Gene3D" id="3.55.40.10">
    <property type="entry name" value="minor pseudopilin epsh domain"/>
    <property type="match status" value="1"/>
</dbReference>
<dbReference type="RefSeq" id="WP_262563972.1">
    <property type="nucleotide sequence ID" value="NZ_JAPFCC010000001.1"/>
</dbReference>
<dbReference type="SUPFAM" id="SSF54523">
    <property type="entry name" value="Pili subunits"/>
    <property type="match status" value="1"/>
</dbReference>
<organism evidence="13 14">
    <name type="scientific">Endozoicomonas gorgoniicola</name>
    <dbReference type="NCBI Taxonomy" id="1234144"/>
    <lineage>
        <taxon>Bacteria</taxon>
        <taxon>Pseudomonadati</taxon>
        <taxon>Pseudomonadota</taxon>
        <taxon>Gammaproteobacteria</taxon>
        <taxon>Oceanospirillales</taxon>
        <taxon>Endozoicomonadaceae</taxon>
        <taxon>Endozoicomonas</taxon>
    </lineage>
</organism>
<keyword evidence="6 11" id="KW-0812">Transmembrane</keyword>
<feature type="transmembrane region" description="Helical" evidence="11">
    <location>
        <begin position="12"/>
        <end position="31"/>
    </location>
</feature>
<proteinExistence type="inferred from homology"/>
<dbReference type="PROSITE" id="PS00409">
    <property type="entry name" value="PROKAR_NTER_METHYL"/>
    <property type="match status" value="1"/>
</dbReference>
<evidence type="ECO:0000256" key="2">
    <source>
        <dbReference type="ARBA" id="ARBA00021549"/>
    </source>
</evidence>
<dbReference type="Pfam" id="PF12019">
    <property type="entry name" value="GspH"/>
    <property type="match status" value="1"/>
</dbReference>
<evidence type="ECO:0000256" key="8">
    <source>
        <dbReference type="ARBA" id="ARBA00023136"/>
    </source>
</evidence>
<dbReference type="Proteomes" id="UP001209854">
    <property type="component" value="Unassembled WGS sequence"/>
</dbReference>
<keyword evidence="3" id="KW-1003">Cell membrane</keyword>
<keyword evidence="5" id="KW-0997">Cell inner membrane</keyword>
<comment type="similarity">
    <text evidence="9">Belongs to the GSP H family.</text>
</comment>
<protein>
    <recommendedName>
        <fullName evidence="2">Type II secretion system protein H</fullName>
    </recommendedName>
    <alternativeName>
        <fullName evidence="10">General secretion pathway protein H</fullName>
    </alternativeName>
</protein>
<evidence type="ECO:0000256" key="9">
    <source>
        <dbReference type="ARBA" id="ARBA00025772"/>
    </source>
</evidence>
<keyword evidence="8 11" id="KW-0472">Membrane</keyword>
<evidence type="ECO:0000256" key="3">
    <source>
        <dbReference type="ARBA" id="ARBA00022475"/>
    </source>
</evidence>
<comment type="subcellular location">
    <subcellularLocation>
        <location evidence="1">Cell inner membrane</location>
        <topology evidence="1">Single-pass membrane protein</topology>
    </subcellularLocation>
</comment>
<accession>A0ABT3MXX2</accession>
<gene>
    <name evidence="13" type="ORF">NX722_16710</name>
</gene>
<name>A0ABT3MXX2_9GAMM</name>
<reference evidence="13 14" key="1">
    <citation type="submission" date="2022-10" db="EMBL/GenBank/DDBJ databases">
        <title>High-quality genome sequences of two octocoral-associated bacteria, Endozoicomonas euniceicola EF212 and Endozoicomonas gorgoniicola PS125.</title>
        <authorList>
            <person name="Chiou Y.-J."/>
            <person name="Chen Y.-H."/>
        </authorList>
    </citation>
    <scope>NUCLEOTIDE SEQUENCE [LARGE SCALE GENOMIC DNA]</scope>
    <source>
        <strain evidence="13 14">PS125</strain>
    </source>
</reference>
<comment type="caution">
    <text evidence="13">The sequence shown here is derived from an EMBL/GenBank/DDBJ whole genome shotgun (WGS) entry which is preliminary data.</text>
</comment>
<evidence type="ECO:0000256" key="1">
    <source>
        <dbReference type="ARBA" id="ARBA00004377"/>
    </source>
</evidence>
<sequence length="164" mass="16887">MTEMKRESSGFSLIEALVTVAVIAIAAGIGIPNFNHSIANGRLNESANAFMGAINYARAEAFTRKQTVHLCSADSKEAACNKNGLLSAGAAVINGSNVLLRIPAARQGIEIRPKGISIDFNNRGQLVAGSVTLSFCDQRGPASALALSINGSGQVSKGGLVACN</sequence>
<dbReference type="InterPro" id="IPR012902">
    <property type="entry name" value="N_methyl_site"/>
</dbReference>
<keyword evidence="4" id="KW-0488">Methylation</keyword>
<keyword evidence="14" id="KW-1185">Reference proteome</keyword>
<evidence type="ECO:0000256" key="4">
    <source>
        <dbReference type="ARBA" id="ARBA00022481"/>
    </source>
</evidence>
<evidence type="ECO:0000256" key="11">
    <source>
        <dbReference type="SAM" id="Phobius"/>
    </source>
</evidence>
<evidence type="ECO:0000256" key="10">
    <source>
        <dbReference type="ARBA" id="ARBA00030775"/>
    </source>
</evidence>
<feature type="domain" description="General secretion pathway GspH" evidence="12">
    <location>
        <begin position="47"/>
        <end position="153"/>
    </location>
</feature>
<dbReference type="InterPro" id="IPR022346">
    <property type="entry name" value="T2SS_GspH"/>
</dbReference>
<evidence type="ECO:0000256" key="7">
    <source>
        <dbReference type="ARBA" id="ARBA00022989"/>
    </source>
</evidence>
<evidence type="ECO:0000256" key="6">
    <source>
        <dbReference type="ARBA" id="ARBA00022692"/>
    </source>
</evidence>
<dbReference type="Pfam" id="PF07963">
    <property type="entry name" value="N_methyl"/>
    <property type="match status" value="1"/>
</dbReference>